<evidence type="ECO:0000256" key="6">
    <source>
        <dbReference type="ARBA" id="ARBA00023274"/>
    </source>
</evidence>
<keyword evidence="4" id="KW-0689">Ribosomal protein</keyword>
<dbReference type="EMBL" id="KQ417023">
    <property type="protein sequence ID" value="KOF94147.1"/>
    <property type="molecule type" value="Genomic_DNA"/>
</dbReference>
<dbReference type="InterPro" id="IPR039145">
    <property type="entry name" value="Ribosomal_mL40_metazoa/plant"/>
</dbReference>
<dbReference type="FunFam" id="6.10.250.3440:FF:000001">
    <property type="entry name" value="Mitochondrial ribosomal protein L40"/>
    <property type="match status" value="1"/>
</dbReference>
<dbReference type="InterPro" id="IPR019192">
    <property type="entry name" value="Ribosomal_mL40"/>
</dbReference>
<dbReference type="PANTHER" id="PTHR13359">
    <property type="entry name" value="39S RIBOSOMAL PROTEIN L40, MITOCHONDRIAL"/>
    <property type="match status" value="1"/>
</dbReference>
<protein>
    <recommendedName>
        <fullName evidence="7">Large ribosomal subunit protein mL40</fullName>
    </recommendedName>
    <alternativeName>
        <fullName evidence="8">39S ribosomal protein L40, mitochondrial</fullName>
    </alternativeName>
</protein>
<evidence type="ECO:0000256" key="8">
    <source>
        <dbReference type="ARBA" id="ARBA00083752"/>
    </source>
</evidence>
<evidence type="ECO:0000256" key="3">
    <source>
        <dbReference type="ARBA" id="ARBA00022946"/>
    </source>
</evidence>
<accession>A0A0L8HY63</accession>
<dbReference type="OrthoDB" id="5977625at2759"/>
<organism evidence="10">
    <name type="scientific">Octopus bimaculoides</name>
    <name type="common">California two-spotted octopus</name>
    <dbReference type="NCBI Taxonomy" id="37653"/>
    <lineage>
        <taxon>Eukaryota</taxon>
        <taxon>Metazoa</taxon>
        <taxon>Spiralia</taxon>
        <taxon>Lophotrochozoa</taxon>
        <taxon>Mollusca</taxon>
        <taxon>Cephalopoda</taxon>
        <taxon>Coleoidea</taxon>
        <taxon>Octopodiformes</taxon>
        <taxon>Octopoda</taxon>
        <taxon>Incirrata</taxon>
        <taxon>Octopodidae</taxon>
        <taxon>Octopus</taxon>
    </lineage>
</organism>
<keyword evidence="6" id="KW-0687">Ribonucleoprotein</keyword>
<evidence type="ECO:0000256" key="5">
    <source>
        <dbReference type="ARBA" id="ARBA00023128"/>
    </source>
</evidence>
<dbReference type="GO" id="GO:0005762">
    <property type="term" value="C:mitochondrial large ribosomal subunit"/>
    <property type="evidence" value="ECO:0007669"/>
    <property type="project" value="InterPro"/>
</dbReference>
<dbReference type="AlphaFoldDB" id="A0A0L8HY63"/>
<dbReference type="Pfam" id="PF09812">
    <property type="entry name" value="MRP-L28"/>
    <property type="match status" value="1"/>
</dbReference>
<sequence>MCQIHMRYFYVIKRREREGWEYYLRANNSNKHYSYLPFNVRTAMTSIISGFTKSLINPRLISPCTRLFHTQGTPLYFQTTDILYGMPMKKKKRTDVQLVMAREQRKRKKIEKQIKKLEKYSQKLKPIEEVQISSQLRKEINLRYRAKPKLSFEESENRMLLKKAWSVYQKNKFHEDLVAMDNAATAQKEALAELRKESEELYHLAIQIDEQLIPYTHQGPMRTIPIDNYESPDGDYKDTSRKWD</sequence>
<evidence type="ECO:0000256" key="2">
    <source>
        <dbReference type="ARBA" id="ARBA00009360"/>
    </source>
</evidence>
<evidence type="ECO:0000256" key="4">
    <source>
        <dbReference type="ARBA" id="ARBA00022980"/>
    </source>
</evidence>
<dbReference type="Gene3D" id="6.10.250.3440">
    <property type="match status" value="1"/>
</dbReference>
<proteinExistence type="inferred from homology"/>
<dbReference type="PANTHER" id="PTHR13359:SF2">
    <property type="entry name" value="LARGE RIBOSOMAL SUBUNIT PROTEIN ML40"/>
    <property type="match status" value="1"/>
</dbReference>
<keyword evidence="3" id="KW-0809">Transit peptide</keyword>
<comment type="subcellular location">
    <subcellularLocation>
        <location evidence="1">Mitochondrion</location>
    </subcellularLocation>
</comment>
<dbReference type="STRING" id="37653.A0A0L8HY63"/>
<evidence type="ECO:0000313" key="10">
    <source>
        <dbReference type="EMBL" id="KOF94147.1"/>
    </source>
</evidence>
<evidence type="ECO:0000256" key="1">
    <source>
        <dbReference type="ARBA" id="ARBA00004173"/>
    </source>
</evidence>
<feature type="region of interest" description="Disordered" evidence="9">
    <location>
        <begin position="222"/>
        <end position="244"/>
    </location>
</feature>
<comment type="similarity">
    <text evidence="2">Belongs to the mitochondrion-specific ribosomal protein mL40 family.</text>
</comment>
<evidence type="ECO:0000256" key="7">
    <source>
        <dbReference type="ARBA" id="ARBA00035192"/>
    </source>
</evidence>
<reference evidence="10" key="1">
    <citation type="submission" date="2015-07" db="EMBL/GenBank/DDBJ databases">
        <title>MeaNS - Measles Nucleotide Surveillance Program.</title>
        <authorList>
            <person name="Tran T."/>
            <person name="Druce J."/>
        </authorList>
    </citation>
    <scope>NUCLEOTIDE SEQUENCE</scope>
    <source>
        <strain evidence="10">UCB-OBI-ISO-001</strain>
        <tissue evidence="10">Gonad</tissue>
    </source>
</reference>
<name>A0A0L8HY63_OCTBM</name>
<gene>
    <name evidence="10" type="ORF">OCBIM_22002625mg</name>
</gene>
<feature type="compositionally biased region" description="Basic and acidic residues" evidence="9">
    <location>
        <begin position="234"/>
        <end position="244"/>
    </location>
</feature>
<evidence type="ECO:0000256" key="9">
    <source>
        <dbReference type="SAM" id="MobiDB-lite"/>
    </source>
</evidence>
<keyword evidence="5" id="KW-0496">Mitochondrion</keyword>